<sequence length="682" mass="75366">MASSAQGAMVEASSRVDNDGIERSPAIAIDGPKLKGRAKFLHRISSSPTLLQLSRKRASSNPYTRGTTANSSNSLALGGSPSSRDNSYSSQLSNGISTAPTTPGLDTPFFDGRSPLRKMDNGSTGCVAASSPLSQTVHPFPELVEDYFSLPLQEQRRAQRLNFNFWAEMPHELRLAIFSFLTPKQLVRASIVSKEFYKACFDGQLWTSFDASEFYRDISAEALSKIIVAAGPFIKDLNLRGCVQVEHYNRAEIVVKACRNLLNATLEGCKNFHRSTLHSLLTTNERLTHLNLTGLTAVTNGTCKIIAQSCPQLEMFNVSWCTHMDVRGIKMVLKGCPKLKDLRAGEIKGFHKESIARAIFETINLERLVLSGCTDITDEALKIMLFGEITPELDALTDIPIVAPRRWRHLDLTRCHRLRSDGISSLAHMVPHLQGLNLSGLVDLDESGIAAVVATTPYLTHLDLEEISHLTNDFLSRYLARAPCAPILRQLSVSYCEEIGDVGMLPVFRACTSLEHVEMDNTKISDLVLVEAASMVRARSASQIKSRPKLGLQLVVFDCQNVTWTGVREVLSRNAEVSKPNTSPSYPTEVIQLKCFYGWMPTVVEHMKRVMKGDLAAAGRLERKWVEYMMANEEAGAAGAGVRRRRRRAREAQMLHADEEEGGIGMGGIGRRRRARSGCTVM</sequence>
<accession>A0ABR4PRK4</accession>
<feature type="domain" description="F-box" evidence="2">
    <location>
        <begin position="163"/>
        <end position="209"/>
    </location>
</feature>
<evidence type="ECO:0000313" key="3">
    <source>
        <dbReference type="EMBL" id="KAL3425986.1"/>
    </source>
</evidence>
<gene>
    <name evidence="3" type="ORF">PVAG01_02777</name>
</gene>
<dbReference type="SUPFAM" id="SSF81383">
    <property type="entry name" value="F-box domain"/>
    <property type="match status" value="1"/>
</dbReference>
<evidence type="ECO:0000313" key="4">
    <source>
        <dbReference type="Proteomes" id="UP001629113"/>
    </source>
</evidence>
<dbReference type="PANTHER" id="PTHR13318:SF190">
    <property type="entry name" value="PARTNER OF PAIRED, ISOFORM B"/>
    <property type="match status" value="1"/>
</dbReference>
<dbReference type="Pfam" id="PF13516">
    <property type="entry name" value="LRR_6"/>
    <property type="match status" value="1"/>
</dbReference>
<dbReference type="InterPro" id="IPR036047">
    <property type="entry name" value="F-box-like_dom_sf"/>
</dbReference>
<dbReference type="InterPro" id="IPR001810">
    <property type="entry name" value="F-box_dom"/>
</dbReference>
<feature type="compositionally biased region" description="Polar residues" evidence="1">
    <location>
        <begin position="59"/>
        <end position="101"/>
    </location>
</feature>
<evidence type="ECO:0000256" key="1">
    <source>
        <dbReference type="SAM" id="MobiDB-lite"/>
    </source>
</evidence>
<dbReference type="InterPro" id="IPR001611">
    <property type="entry name" value="Leu-rich_rpt"/>
</dbReference>
<dbReference type="InterPro" id="IPR032675">
    <property type="entry name" value="LRR_dom_sf"/>
</dbReference>
<proteinExistence type="predicted"/>
<dbReference type="EMBL" id="JBFCZG010000002">
    <property type="protein sequence ID" value="KAL3425986.1"/>
    <property type="molecule type" value="Genomic_DNA"/>
</dbReference>
<organism evidence="3 4">
    <name type="scientific">Phlyctema vagabunda</name>
    <dbReference type="NCBI Taxonomy" id="108571"/>
    <lineage>
        <taxon>Eukaryota</taxon>
        <taxon>Fungi</taxon>
        <taxon>Dikarya</taxon>
        <taxon>Ascomycota</taxon>
        <taxon>Pezizomycotina</taxon>
        <taxon>Leotiomycetes</taxon>
        <taxon>Helotiales</taxon>
        <taxon>Dermateaceae</taxon>
        <taxon>Phlyctema</taxon>
    </lineage>
</organism>
<dbReference type="InterPro" id="IPR006553">
    <property type="entry name" value="Leu-rich_rpt_Cys-con_subtyp"/>
</dbReference>
<dbReference type="Proteomes" id="UP001629113">
    <property type="component" value="Unassembled WGS sequence"/>
</dbReference>
<comment type="caution">
    <text evidence="3">The sequence shown here is derived from an EMBL/GenBank/DDBJ whole genome shotgun (WGS) entry which is preliminary data.</text>
</comment>
<dbReference type="PANTHER" id="PTHR13318">
    <property type="entry name" value="PARTNER OF PAIRED, ISOFORM B-RELATED"/>
    <property type="match status" value="1"/>
</dbReference>
<name>A0ABR4PRK4_9HELO</name>
<reference evidence="3 4" key="1">
    <citation type="submission" date="2024-06" db="EMBL/GenBank/DDBJ databases">
        <title>Complete genome of Phlyctema vagabunda strain 19-DSS-EL-015.</title>
        <authorList>
            <person name="Fiorenzani C."/>
        </authorList>
    </citation>
    <scope>NUCLEOTIDE SEQUENCE [LARGE SCALE GENOMIC DNA]</scope>
    <source>
        <strain evidence="3 4">19-DSS-EL-015</strain>
    </source>
</reference>
<dbReference type="SMART" id="SM00367">
    <property type="entry name" value="LRR_CC"/>
    <property type="match status" value="5"/>
</dbReference>
<dbReference type="SUPFAM" id="SSF52047">
    <property type="entry name" value="RNI-like"/>
    <property type="match status" value="1"/>
</dbReference>
<feature type="region of interest" description="Disordered" evidence="1">
    <location>
        <begin position="51"/>
        <end position="114"/>
    </location>
</feature>
<dbReference type="Gene3D" id="3.80.10.10">
    <property type="entry name" value="Ribonuclease Inhibitor"/>
    <property type="match status" value="3"/>
</dbReference>
<dbReference type="PROSITE" id="PS50181">
    <property type="entry name" value="FBOX"/>
    <property type="match status" value="1"/>
</dbReference>
<keyword evidence="4" id="KW-1185">Reference proteome</keyword>
<evidence type="ECO:0000259" key="2">
    <source>
        <dbReference type="PROSITE" id="PS50181"/>
    </source>
</evidence>
<dbReference type="Pfam" id="PF12937">
    <property type="entry name" value="F-box-like"/>
    <property type="match status" value="1"/>
</dbReference>
<protein>
    <submittedName>
        <fullName evidence="3">F-box domain-containing protein</fullName>
    </submittedName>
</protein>